<accession>A0AAD4Q3E6</accession>
<feature type="region of interest" description="Disordered" evidence="6">
    <location>
        <begin position="1"/>
        <end position="22"/>
    </location>
</feature>
<dbReference type="EMBL" id="JAJTJA010000003">
    <property type="protein sequence ID" value="KAH8701693.1"/>
    <property type="molecule type" value="Genomic_DNA"/>
</dbReference>
<sequence length="342" mass="38924">MNAQASDGTVVEYPESSSSIPNQTIQGYQTSSLYVSIPPQPTSALRSLNQRPKIKTGTQQIAKLILHTLKSYPLMMLRDDSLPPYIHPNLISSNTENNQMEPLTNCISLVHMISSKAQGSRKLFWRNVRVECERLYQEYLKWSKWELLAAMQALSIYIIVRLDEGETDYNNFDSLLIRAVILIAQKFSAVEFACHTQSALTNYDIEVGWKDWIFEESRRRLAVVLRIVNMLVYFEPAALCELRTDLIIAPLPAKKQLWEAGNEVLWKAESQKEPADFQMVFGLDVNGDLVRMDERQLSCSHRMLPPKPSDLARKTTNWEEWCSGMDGFGGLVMLASSMALLV</sequence>
<dbReference type="PANTHER" id="PTHR47660:SF3">
    <property type="entry name" value="FINGER DOMAIN PROTEIN, PUTATIVE (AFU_ORTHOLOGUE AFUA_4G03310)-RELATED"/>
    <property type="match status" value="1"/>
</dbReference>
<evidence type="ECO:0000256" key="2">
    <source>
        <dbReference type="ARBA" id="ARBA00022833"/>
    </source>
</evidence>
<evidence type="ECO:0000256" key="1">
    <source>
        <dbReference type="ARBA" id="ARBA00022723"/>
    </source>
</evidence>
<keyword evidence="2" id="KW-0862">Zinc</keyword>
<proteinExistence type="predicted"/>
<reference evidence="7" key="1">
    <citation type="submission" date="2021-12" db="EMBL/GenBank/DDBJ databases">
        <title>Convergent genome expansion in fungi linked to evolution of root-endophyte symbiosis.</title>
        <authorList>
            <consortium name="DOE Joint Genome Institute"/>
            <person name="Ke Y.-H."/>
            <person name="Bonito G."/>
            <person name="Liao H.-L."/>
            <person name="Looney B."/>
            <person name="Rojas-Flechas A."/>
            <person name="Nash J."/>
            <person name="Hameed K."/>
            <person name="Schadt C."/>
            <person name="Martin F."/>
            <person name="Crous P.W."/>
            <person name="Miettinen O."/>
            <person name="Magnuson J.K."/>
            <person name="Labbe J."/>
            <person name="Jacobson D."/>
            <person name="Doktycz M.J."/>
            <person name="Veneault-Fourrey C."/>
            <person name="Kuo A."/>
            <person name="Mondo S."/>
            <person name="Calhoun S."/>
            <person name="Riley R."/>
            <person name="Ohm R."/>
            <person name="LaButti K."/>
            <person name="Andreopoulos B."/>
            <person name="Pangilinan J."/>
            <person name="Nolan M."/>
            <person name="Tritt A."/>
            <person name="Clum A."/>
            <person name="Lipzen A."/>
            <person name="Daum C."/>
            <person name="Barry K."/>
            <person name="Grigoriev I.V."/>
            <person name="Vilgalys R."/>
        </authorList>
    </citation>
    <scope>NUCLEOTIDE SEQUENCE</scope>
    <source>
        <strain evidence="7">PMI_201</strain>
    </source>
</reference>
<dbReference type="Proteomes" id="UP001201262">
    <property type="component" value="Unassembled WGS sequence"/>
</dbReference>
<dbReference type="GeneID" id="70245653"/>
<dbReference type="PANTHER" id="PTHR47660">
    <property type="entry name" value="TRANSCRIPTION FACTOR WITH C2H2 AND ZN(2)-CYS(6) DNA BINDING DOMAIN (EUROFUNG)-RELATED-RELATED"/>
    <property type="match status" value="1"/>
</dbReference>
<gene>
    <name evidence="7" type="ORF">BGW36DRAFT_371332</name>
</gene>
<keyword evidence="8" id="KW-1185">Reference proteome</keyword>
<dbReference type="AlphaFoldDB" id="A0AAD4Q3E6"/>
<evidence type="ECO:0000256" key="5">
    <source>
        <dbReference type="ARBA" id="ARBA00023242"/>
    </source>
</evidence>
<evidence type="ECO:0000256" key="6">
    <source>
        <dbReference type="SAM" id="MobiDB-lite"/>
    </source>
</evidence>
<evidence type="ECO:0008006" key="9">
    <source>
        <dbReference type="Google" id="ProtNLM"/>
    </source>
</evidence>
<evidence type="ECO:0000313" key="8">
    <source>
        <dbReference type="Proteomes" id="UP001201262"/>
    </source>
</evidence>
<comment type="caution">
    <text evidence="7">The sequence shown here is derived from an EMBL/GenBank/DDBJ whole genome shotgun (WGS) entry which is preliminary data.</text>
</comment>
<keyword evidence="1" id="KW-0479">Metal-binding</keyword>
<dbReference type="RefSeq" id="XP_046075069.1">
    <property type="nucleotide sequence ID" value="XM_046215366.1"/>
</dbReference>
<keyword evidence="3" id="KW-0805">Transcription regulation</keyword>
<dbReference type="GO" id="GO:0046872">
    <property type="term" value="F:metal ion binding"/>
    <property type="evidence" value="ECO:0007669"/>
    <property type="project" value="UniProtKB-KW"/>
</dbReference>
<organism evidence="7 8">
    <name type="scientific">Talaromyces proteolyticus</name>
    <dbReference type="NCBI Taxonomy" id="1131652"/>
    <lineage>
        <taxon>Eukaryota</taxon>
        <taxon>Fungi</taxon>
        <taxon>Dikarya</taxon>
        <taxon>Ascomycota</taxon>
        <taxon>Pezizomycotina</taxon>
        <taxon>Eurotiomycetes</taxon>
        <taxon>Eurotiomycetidae</taxon>
        <taxon>Eurotiales</taxon>
        <taxon>Trichocomaceae</taxon>
        <taxon>Talaromyces</taxon>
        <taxon>Talaromyces sect. Bacilispori</taxon>
    </lineage>
</organism>
<keyword evidence="5" id="KW-0539">Nucleus</keyword>
<keyword evidence="4" id="KW-0804">Transcription</keyword>
<name>A0AAD4Q3E6_9EURO</name>
<evidence type="ECO:0000256" key="3">
    <source>
        <dbReference type="ARBA" id="ARBA00023015"/>
    </source>
</evidence>
<evidence type="ECO:0000256" key="4">
    <source>
        <dbReference type="ARBA" id="ARBA00023163"/>
    </source>
</evidence>
<protein>
    <recommendedName>
        <fullName evidence="9">Transcription factor domain-containing protein</fullName>
    </recommendedName>
</protein>
<evidence type="ECO:0000313" key="7">
    <source>
        <dbReference type="EMBL" id="KAH8701693.1"/>
    </source>
</evidence>